<gene>
    <name evidence="2" type="ORF">EH198_22755</name>
</gene>
<dbReference type="InterPro" id="IPR004199">
    <property type="entry name" value="B-gal_small/dom_5"/>
</dbReference>
<dbReference type="GO" id="GO:0004565">
    <property type="term" value="F:beta-galactosidase activity"/>
    <property type="evidence" value="ECO:0007669"/>
    <property type="project" value="InterPro"/>
</dbReference>
<dbReference type="GO" id="GO:0005975">
    <property type="term" value="P:carbohydrate metabolic process"/>
    <property type="evidence" value="ECO:0007669"/>
    <property type="project" value="InterPro"/>
</dbReference>
<proteinExistence type="predicted"/>
<dbReference type="GO" id="GO:0030246">
    <property type="term" value="F:carbohydrate binding"/>
    <property type="evidence" value="ECO:0007669"/>
    <property type="project" value="InterPro"/>
</dbReference>
<dbReference type="InterPro" id="IPR011013">
    <property type="entry name" value="Gal_mutarotase_sf_dom"/>
</dbReference>
<dbReference type="Proteomes" id="UP000282529">
    <property type="component" value="Unassembled WGS sequence"/>
</dbReference>
<dbReference type="SUPFAM" id="SSF74650">
    <property type="entry name" value="Galactose mutarotase-like"/>
    <property type="match status" value="1"/>
</dbReference>
<dbReference type="AlphaFoldDB" id="A0A3N9NYY1"/>
<protein>
    <recommendedName>
        <fullName evidence="1">Beta galactosidase small chain/ domain-containing protein</fullName>
    </recommendedName>
</protein>
<name>A0A3N9NYY1_9BACL</name>
<dbReference type="Gene3D" id="2.70.98.10">
    <property type="match status" value="1"/>
</dbReference>
<comment type="caution">
    <text evidence="2">The sequence shown here is derived from an EMBL/GenBank/DDBJ whole genome shotgun (WGS) entry which is preliminary data.</text>
</comment>
<organism evidence="2 3">
    <name type="scientific">Paenibacillus rhizophilus</name>
    <dbReference type="NCBI Taxonomy" id="1850366"/>
    <lineage>
        <taxon>Bacteria</taxon>
        <taxon>Bacillati</taxon>
        <taxon>Bacillota</taxon>
        <taxon>Bacilli</taxon>
        <taxon>Bacillales</taxon>
        <taxon>Paenibacillaceae</taxon>
        <taxon>Paenibacillus</taxon>
    </lineage>
</organism>
<dbReference type="InterPro" id="IPR014718">
    <property type="entry name" value="GH-type_carb-bd"/>
</dbReference>
<evidence type="ECO:0000259" key="1">
    <source>
        <dbReference type="Pfam" id="PF02929"/>
    </source>
</evidence>
<dbReference type="OrthoDB" id="9762066at2"/>
<evidence type="ECO:0000313" key="3">
    <source>
        <dbReference type="Proteomes" id="UP000282529"/>
    </source>
</evidence>
<evidence type="ECO:0000313" key="2">
    <source>
        <dbReference type="EMBL" id="RQW08290.1"/>
    </source>
</evidence>
<reference evidence="2 3" key="1">
    <citation type="submission" date="2018-11" db="EMBL/GenBank/DDBJ databases">
        <title>Genome sequence of strain 7197.</title>
        <authorList>
            <person name="Gao J."/>
            <person name="Sun J."/>
        </authorList>
    </citation>
    <scope>NUCLEOTIDE SEQUENCE [LARGE SCALE GENOMIC DNA]</scope>
    <source>
        <strain evidence="2 3">7197</strain>
    </source>
</reference>
<dbReference type="RefSeq" id="WP_124697800.1">
    <property type="nucleotide sequence ID" value="NZ_JBHUFE010000006.1"/>
</dbReference>
<dbReference type="EMBL" id="RQPI01000022">
    <property type="protein sequence ID" value="RQW08290.1"/>
    <property type="molecule type" value="Genomic_DNA"/>
</dbReference>
<accession>A0A3N9NYY1</accession>
<feature type="domain" description="Beta galactosidase small chain/" evidence="1">
    <location>
        <begin position="17"/>
        <end position="55"/>
    </location>
</feature>
<sequence length="62" mass="7211">MRGSFLILRLGTTGCARLSNYSSEDLTSAMHAYELQKREETFVHLDYKMSRVGWNKGKRDRV</sequence>
<keyword evidence="3" id="KW-1185">Reference proteome</keyword>
<dbReference type="GO" id="GO:0009341">
    <property type="term" value="C:beta-galactosidase complex"/>
    <property type="evidence" value="ECO:0007669"/>
    <property type="project" value="InterPro"/>
</dbReference>
<dbReference type="Pfam" id="PF02929">
    <property type="entry name" value="Bgal_small_N"/>
    <property type="match status" value="1"/>
</dbReference>